<proteinExistence type="predicted"/>
<dbReference type="Gene3D" id="3.40.50.2020">
    <property type="match status" value="1"/>
</dbReference>
<dbReference type="AlphaFoldDB" id="A0A1I2S9X5"/>
<dbReference type="STRING" id="1045558.SAMN05216175_10777"/>
<reference evidence="2" key="1">
    <citation type="submission" date="2016-10" db="EMBL/GenBank/DDBJ databases">
        <authorList>
            <person name="Varghese N."/>
            <person name="Submissions S."/>
        </authorList>
    </citation>
    <scope>NUCLEOTIDE SEQUENCE [LARGE SCALE GENOMIC DNA]</scope>
    <source>
        <strain evidence="2">CGMCC 1.10971</strain>
    </source>
</reference>
<accession>A0A1I2S9X5</accession>
<name>A0A1I2S9X5_9GAMM</name>
<dbReference type="CDD" id="cd06223">
    <property type="entry name" value="PRTases_typeI"/>
    <property type="match status" value="1"/>
</dbReference>
<gene>
    <name evidence="1" type="ORF">SAMN05216175_10777</name>
</gene>
<dbReference type="RefSeq" id="WP_090728290.1">
    <property type="nucleotide sequence ID" value="NZ_FOOU01000007.1"/>
</dbReference>
<evidence type="ECO:0008006" key="3">
    <source>
        <dbReference type="Google" id="ProtNLM"/>
    </source>
</evidence>
<dbReference type="InterPro" id="IPR029057">
    <property type="entry name" value="PRTase-like"/>
</dbReference>
<protein>
    <recommendedName>
        <fullName evidence="3">ComF family protein</fullName>
    </recommendedName>
</protein>
<dbReference type="SUPFAM" id="SSF53271">
    <property type="entry name" value="PRTase-like"/>
    <property type="match status" value="1"/>
</dbReference>
<evidence type="ECO:0000313" key="1">
    <source>
        <dbReference type="EMBL" id="SFG46856.1"/>
    </source>
</evidence>
<dbReference type="OrthoDB" id="9779910at2"/>
<evidence type="ECO:0000313" key="2">
    <source>
        <dbReference type="Proteomes" id="UP000198623"/>
    </source>
</evidence>
<organism evidence="1 2">
    <name type="scientific">Neptunomonas qingdaonensis</name>
    <dbReference type="NCBI Taxonomy" id="1045558"/>
    <lineage>
        <taxon>Bacteria</taxon>
        <taxon>Pseudomonadati</taxon>
        <taxon>Pseudomonadota</taxon>
        <taxon>Gammaproteobacteria</taxon>
        <taxon>Oceanospirillales</taxon>
        <taxon>Oceanospirillaceae</taxon>
        <taxon>Neptunomonas</taxon>
    </lineage>
</organism>
<dbReference type="InterPro" id="IPR000836">
    <property type="entry name" value="PRTase_dom"/>
</dbReference>
<dbReference type="EMBL" id="FOOU01000007">
    <property type="protein sequence ID" value="SFG46856.1"/>
    <property type="molecule type" value="Genomic_DNA"/>
</dbReference>
<sequence>MNVNVKEINGVWDKGFSLDKHKISSTYAGENEYGHPTFNTLRTDIGEALYQLKYKADFSQCDVIAANLNNLIVPLLPFVSFIFAMPPSKVRPKQPVIEIGHALSKLTDKPCINDILIKSKTTPQMKDIENREDRVNTLLDAFVVNTNVVKNRLPKEKYNIFIIDDLFDTGTSLEAVTKKLRECGKIDQVLVATVTRTI</sequence>
<dbReference type="Proteomes" id="UP000198623">
    <property type="component" value="Unassembled WGS sequence"/>
</dbReference>
<keyword evidence="2" id="KW-1185">Reference proteome</keyword>